<reference evidence="2 3" key="1">
    <citation type="submission" date="2019-07" db="EMBL/GenBank/DDBJ databases">
        <authorList>
            <person name="Park Y.J."/>
            <person name="Jeong S.E."/>
            <person name="Jung H.S."/>
        </authorList>
    </citation>
    <scope>NUCLEOTIDE SEQUENCE [LARGE SCALE GENOMIC DNA]</scope>
    <source>
        <strain evidence="3">P16(2019)</strain>
    </source>
</reference>
<sequence length="95" mass="10696">MKKLLSFIPFAIILIGCASNEQSLTSITGTITELTEEEQSTRILVESEEERIIFVGLDEENLQIHDRVTVTYDSEDGINDSDPQQIDSVEDIEVH</sequence>
<feature type="region of interest" description="Disordered" evidence="1">
    <location>
        <begin position="73"/>
        <end position="95"/>
    </location>
</feature>
<evidence type="ECO:0000256" key="1">
    <source>
        <dbReference type="SAM" id="MobiDB-lite"/>
    </source>
</evidence>
<dbReference type="AlphaFoldDB" id="A0A553ZVT5"/>
<organism evidence="2 3">
    <name type="scientific">Alkalicoccobacillus porphyridii</name>
    <dbReference type="NCBI Taxonomy" id="2597270"/>
    <lineage>
        <taxon>Bacteria</taxon>
        <taxon>Bacillati</taxon>
        <taxon>Bacillota</taxon>
        <taxon>Bacilli</taxon>
        <taxon>Bacillales</taxon>
        <taxon>Bacillaceae</taxon>
        <taxon>Alkalicoccobacillus</taxon>
    </lineage>
</organism>
<dbReference type="EMBL" id="VLXZ01000010">
    <property type="protein sequence ID" value="TSB45584.1"/>
    <property type="molecule type" value="Genomic_DNA"/>
</dbReference>
<proteinExistence type="predicted"/>
<gene>
    <name evidence="2" type="ORF">FN960_15555</name>
</gene>
<comment type="caution">
    <text evidence="2">The sequence shown here is derived from an EMBL/GenBank/DDBJ whole genome shotgun (WGS) entry which is preliminary data.</text>
</comment>
<name>A0A553ZVT5_9BACI</name>
<dbReference type="RefSeq" id="WP_143849773.1">
    <property type="nucleotide sequence ID" value="NZ_VLXZ01000010.1"/>
</dbReference>
<evidence type="ECO:0000313" key="2">
    <source>
        <dbReference type="EMBL" id="TSB45584.1"/>
    </source>
</evidence>
<dbReference type="Proteomes" id="UP000318521">
    <property type="component" value="Unassembled WGS sequence"/>
</dbReference>
<evidence type="ECO:0000313" key="3">
    <source>
        <dbReference type="Proteomes" id="UP000318521"/>
    </source>
</evidence>
<dbReference type="PROSITE" id="PS51257">
    <property type="entry name" value="PROKAR_LIPOPROTEIN"/>
    <property type="match status" value="1"/>
</dbReference>
<keyword evidence="3" id="KW-1185">Reference proteome</keyword>
<evidence type="ECO:0008006" key="4">
    <source>
        <dbReference type="Google" id="ProtNLM"/>
    </source>
</evidence>
<protein>
    <recommendedName>
        <fullName evidence="4">DUF3221 domain-containing protein</fullName>
    </recommendedName>
</protein>
<accession>A0A553ZVT5</accession>